<dbReference type="GO" id="GO:0004371">
    <property type="term" value="F:glycerone kinase activity"/>
    <property type="evidence" value="ECO:0007669"/>
    <property type="project" value="InterPro"/>
</dbReference>
<reference evidence="3 5" key="2">
    <citation type="submission" date="2019-08" db="EMBL/GenBank/DDBJ databases">
        <authorList>
            <person name="Duncan S."/>
            <person name="Walker A."/>
        </authorList>
    </citation>
    <scope>NUCLEOTIDE SEQUENCE [LARGE SCALE GENOMIC DNA]</scope>
    <source>
        <strain evidence="3 5">T3WBe13</strain>
    </source>
</reference>
<dbReference type="PANTHER" id="PTHR33434">
    <property type="entry name" value="DEGV DOMAIN-CONTAINING PROTEIN DR_1986-RELATED"/>
    <property type="match status" value="1"/>
</dbReference>
<dbReference type="AlphaFoldDB" id="A0A3E5ARI6"/>
<dbReference type="PANTHER" id="PTHR33434:SF4">
    <property type="entry name" value="PHOSPHATASE PROTEIN"/>
    <property type="match status" value="1"/>
</dbReference>
<evidence type="ECO:0000313" key="4">
    <source>
        <dbReference type="Proteomes" id="UP000260970"/>
    </source>
</evidence>
<accession>A0A3E5ARI6</accession>
<dbReference type="RefSeq" id="WP_117689721.1">
    <property type="nucleotide sequence ID" value="NZ_JANFYL010000011.1"/>
</dbReference>
<gene>
    <name evidence="2" type="ORF">DXB72_00330</name>
    <name evidence="3" type="ORF">FYL31_00490</name>
</gene>
<dbReference type="InterPro" id="IPR033470">
    <property type="entry name" value="FakA-like_C"/>
</dbReference>
<dbReference type="Pfam" id="PF13684">
    <property type="entry name" value="FakA-like_C"/>
    <property type="match status" value="1"/>
</dbReference>
<dbReference type="SUPFAM" id="SSF101473">
    <property type="entry name" value="DhaL-like"/>
    <property type="match status" value="1"/>
</dbReference>
<feature type="domain" description="DhaL" evidence="1">
    <location>
        <begin position="9"/>
        <end position="201"/>
    </location>
</feature>
<dbReference type="PROSITE" id="PS51480">
    <property type="entry name" value="DHAL"/>
    <property type="match status" value="1"/>
</dbReference>
<evidence type="ECO:0000259" key="1">
    <source>
        <dbReference type="PROSITE" id="PS51480"/>
    </source>
</evidence>
<dbReference type="Pfam" id="PF21645">
    <property type="entry name" value="FakA-like_M"/>
    <property type="match status" value="1"/>
</dbReference>
<evidence type="ECO:0000313" key="5">
    <source>
        <dbReference type="Proteomes" id="UP000324327"/>
    </source>
</evidence>
<dbReference type="Pfam" id="PF02734">
    <property type="entry name" value="Dak2"/>
    <property type="match status" value="1"/>
</dbReference>
<evidence type="ECO:0000313" key="2">
    <source>
        <dbReference type="EMBL" id="RGN26409.1"/>
    </source>
</evidence>
<sequence>MEITSINSKLLARMFLAGAKNLDSKKDWINELNVFPVPDGDTGTNMTMTIMSAAKEVSSLTNPTMAELAKAISSGSLRGARGNSGVILSQLFRGFCKVIKEYDEIDVTILCEACQKAVETAYKAVMKPKEGTILTVAKGAAEKALELSDETEDVVTFVEEVIKQAEYVLDQTPEMLPVLKQAGVVDSGGQGLVQVLKGAYDALIGKEIDYTIEGAPTGAAPAKISAETEAEIKFGYCTEFIIVLNAPMSDNEEHAYKAFLESIGDSIVVVADDEIVKTHVHTNDPGLALQKALTFGSLSKIKIDNMREEHQEKLIKDSQKLAAQQKAEEEAYEAAQADEKTNNMPAKEMGFVSVSIGEGMNEVFRGLGVDYLIEGGQTMNPSTEDMLNAIEHVNAKTVFILPNNKNIIMAANQAVDLVEDKQIIVIPTKTIPQGITALVNYIPDHSAEENKEQMMAEIENVKTGQVTYAVRDTEIDGKTIKQNDFMGIGDKSILSVGTDLKATTLEMVDAMVDEDSAIVSIYFGSDSDEDSANELAAAIEEKYPDVEVEVNDGGQPIYYYVISVE</sequence>
<dbReference type="InterPro" id="IPR050270">
    <property type="entry name" value="DegV_domain_contain"/>
</dbReference>
<dbReference type="InterPro" id="IPR048394">
    <property type="entry name" value="FakA-like_M"/>
</dbReference>
<dbReference type="SMART" id="SM01121">
    <property type="entry name" value="Dak1_2"/>
    <property type="match status" value="1"/>
</dbReference>
<proteinExistence type="predicted"/>
<dbReference type="InterPro" id="IPR004007">
    <property type="entry name" value="DhaL_dom"/>
</dbReference>
<evidence type="ECO:0000313" key="3">
    <source>
        <dbReference type="EMBL" id="TYL61532.1"/>
    </source>
</evidence>
<dbReference type="InterPro" id="IPR036117">
    <property type="entry name" value="DhaL_dom_sf"/>
</dbReference>
<organism evidence="2 4">
    <name type="scientific">Agathobacter rectalis</name>
    <dbReference type="NCBI Taxonomy" id="39491"/>
    <lineage>
        <taxon>Bacteria</taxon>
        <taxon>Bacillati</taxon>
        <taxon>Bacillota</taxon>
        <taxon>Clostridia</taxon>
        <taxon>Lachnospirales</taxon>
        <taxon>Lachnospiraceae</taxon>
        <taxon>Agathobacter</taxon>
    </lineage>
</organism>
<dbReference type="SMART" id="SM01120">
    <property type="entry name" value="Dak2"/>
    <property type="match status" value="1"/>
</dbReference>
<protein>
    <submittedName>
        <fullName evidence="2">DAK2 domain-containing protein</fullName>
    </submittedName>
</protein>
<dbReference type="InterPro" id="IPR019986">
    <property type="entry name" value="YloV-like"/>
</dbReference>
<dbReference type="NCBIfam" id="TIGR03599">
    <property type="entry name" value="YloV"/>
    <property type="match status" value="1"/>
</dbReference>
<dbReference type="Proteomes" id="UP000324327">
    <property type="component" value="Unassembled WGS sequence"/>
</dbReference>
<dbReference type="EMBL" id="QSUG01000001">
    <property type="protein sequence ID" value="RGN26409.1"/>
    <property type="molecule type" value="Genomic_DNA"/>
</dbReference>
<reference evidence="2 4" key="1">
    <citation type="submission" date="2018-08" db="EMBL/GenBank/DDBJ databases">
        <title>A genome reference for cultivated species of the human gut microbiota.</title>
        <authorList>
            <person name="Zou Y."/>
            <person name="Xue W."/>
            <person name="Luo G."/>
        </authorList>
    </citation>
    <scope>NUCLEOTIDE SEQUENCE [LARGE SCALE GENOMIC DNA]</scope>
    <source>
        <strain evidence="2 4">OM05-6AA</strain>
    </source>
</reference>
<dbReference type="Proteomes" id="UP000260970">
    <property type="component" value="Unassembled WGS sequence"/>
</dbReference>
<reference evidence="3 5" key="3">
    <citation type="submission" date="2019-09" db="EMBL/GenBank/DDBJ databases">
        <title>Strain-level analysis of Eubacterium rectale using genomes from metagenomes.</title>
        <authorList>
            <person name="Karcher N."/>
            <person name="Segata N."/>
        </authorList>
    </citation>
    <scope>NUCLEOTIDE SEQUENCE [LARGE SCALE GENOMIC DNA]</scope>
    <source>
        <strain evidence="3 5">T3WBe13</strain>
    </source>
</reference>
<dbReference type="Gene3D" id="1.25.40.340">
    <property type="match status" value="1"/>
</dbReference>
<name>A0A3E5ARI6_9FIRM</name>
<comment type="caution">
    <text evidence="2">The sequence shown here is derived from an EMBL/GenBank/DDBJ whole genome shotgun (WGS) entry which is preliminary data.</text>
</comment>
<dbReference type="EMBL" id="VSTF01000001">
    <property type="protein sequence ID" value="TYL61532.1"/>
    <property type="molecule type" value="Genomic_DNA"/>
</dbReference>
<dbReference type="GO" id="GO:0006071">
    <property type="term" value="P:glycerol metabolic process"/>
    <property type="evidence" value="ECO:0007669"/>
    <property type="project" value="InterPro"/>
</dbReference>